<evidence type="ECO:0000256" key="2">
    <source>
        <dbReference type="ARBA" id="ARBA00005403"/>
    </source>
</evidence>
<comment type="subcellular location">
    <subcellularLocation>
        <location evidence="1 8">Secreted</location>
    </subcellularLocation>
</comment>
<dbReference type="InterPro" id="IPR037122">
    <property type="entry name" value="PTN/MK_N_dom_sf"/>
</dbReference>
<dbReference type="AlphaFoldDB" id="A0AA47NLL9"/>
<comment type="similarity">
    <text evidence="2 8">Belongs to the pleiotrophin family.</text>
</comment>
<evidence type="ECO:0000256" key="3">
    <source>
        <dbReference type="ARBA" id="ARBA00022525"/>
    </source>
</evidence>
<dbReference type="EMBL" id="JAOPHQ010006570">
    <property type="protein sequence ID" value="KAK0131101.1"/>
    <property type="molecule type" value="Genomic_DNA"/>
</dbReference>
<dbReference type="Pfam" id="PF01091">
    <property type="entry name" value="PTN_MK_C"/>
    <property type="match status" value="1"/>
</dbReference>
<dbReference type="InterPro" id="IPR020090">
    <property type="entry name" value="PTN/MK_C_dom"/>
</dbReference>
<evidence type="ECO:0000259" key="9">
    <source>
        <dbReference type="Pfam" id="PF01091"/>
    </source>
</evidence>
<dbReference type="Gene3D" id="2.20.60.10">
    <property type="entry name" value="Pleiotrophin/Midkine, N-terminal domain"/>
    <property type="match status" value="1"/>
</dbReference>
<dbReference type="Gene3D" id="2.30.90.10">
    <property type="entry name" value="Heparin-binding Growth Factor, Midkine, Chain A- C-terminal Domain"/>
    <property type="match status" value="1"/>
</dbReference>
<dbReference type="GO" id="GO:0008083">
    <property type="term" value="F:growth factor activity"/>
    <property type="evidence" value="ECO:0007669"/>
    <property type="project" value="UniProtKB-UniRule"/>
</dbReference>
<dbReference type="InterPro" id="IPR020089">
    <property type="entry name" value="PTN/MK_N_dom"/>
</dbReference>
<keyword evidence="3 8" id="KW-0964">Secreted</keyword>
<keyword evidence="7 8" id="KW-0497">Mitogen</keyword>
<evidence type="ECO:0000256" key="1">
    <source>
        <dbReference type="ARBA" id="ARBA00004613"/>
    </source>
</evidence>
<dbReference type="PANTHER" id="PTHR13850:SF1">
    <property type="entry name" value="PLEIOTROPHIN"/>
    <property type="match status" value="1"/>
</dbReference>
<dbReference type="GO" id="GO:0005576">
    <property type="term" value="C:extracellular region"/>
    <property type="evidence" value="ECO:0007669"/>
    <property type="project" value="UniProtKB-SubCell"/>
</dbReference>
<organism evidence="11 12">
    <name type="scientific">Merluccius polli</name>
    <name type="common">Benguela hake</name>
    <name type="synonym">Merluccius cadenati</name>
    <dbReference type="NCBI Taxonomy" id="89951"/>
    <lineage>
        <taxon>Eukaryota</taxon>
        <taxon>Metazoa</taxon>
        <taxon>Chordata</taxon>
        <taxon>Craniata</taxon>
        <taxon>Vertebrata</taxon>
        <taxon>Euteleostomi</taxon>
        <taxon>Actinopterygii</taxon>
        <taxon>Neopterygii</taxon>
        <taxon>Teleostei</taxon>
        <taxon>Neoteleostei</taxon>
        <taxon>Acanthomorphata</taxon>
        <taxon>Zeiogadaria</taxon>
        <taxon>Gadariae</taxon>
        <taxon>Gadiformes</taxon>
        <taxon>Gadoidei</taxon>
        <taxon>Merlucciidae</taxon>
        <taxon>Merluccius</taxon>
    </lineage>
</organism>
<evidence type="ECO:0000313" key="12">
    <source>
        <dbReference type="Proteomes" id="UP001174136"/>
    </source>
</evidence>
<dbReference type="Pfam" id="PF05196">
    <property type="entry name" value="PTN_MK_N"/>
    <property type="match status" value="1"/>
</dbReference>
<evidence type="ECO:0000256" key="5">
    <source>
        <dbReference type="ARBA" id="ARBA00022729"/>
    </source>
</evidence>
<evidence type="ECO:0000256" key="6">
    <source>
        <dbReference type="ARBA" id="ARBA00023157"/>
    </source>
</evidence>
<dbReference type="PANTHER" id="PTHR13850">
    <property type="entry name" value="PLEIOTROPHIN FAMILY MEMBER"/>
    <property type="match status" value="1"/>
</dbReference>
<feature type="domain" description="Pleiotrophin/Midkine C-terminal" evidence="9">
    <location>
        <begin position="189"/>
        <end position="245"/>
    </location>
</feature>
<dbReference type="FunFam" id="2.30.90.10:FF:000001">
    <property type="entry name" value="Pleiotrophin"/>
    <property type="match status" value="1"/>
</dbReference>
<name>A0AA47NLL9_MERPO</name>
<comment type="function">
    <text evidence="8">Secreted growth factor that mediates its signal through cell-surface proteoglycan and non-proteoglycan receptors. Regulates many processes like cell proliferation, cell survival, cell growth, cell differentiation and cell migration.</text>
</comment>
<evidence type="ECO:0000256" key="4">
    <source>
        <dbReference type="ARBA" id="ARBA00022674"/>
    </source>
</evidence>
<feature type="domain" description="Pleiotrophin/Midkine N-terminal" evidence="10">
    <location>
        <begin position="130"/>
        <end position="188"/>
    </location>
</feature>
<dbReference type="InterPro" id="IPR000762">
    <property type="entry name" value="Midkine_heparin-bd_GF"/>
</dbReference>
<reference evidence="11" key="1">
    <citation type="journal article" date="2023" name="Front. Mar. Sci.">
        <title>A new Merluccius polli reference genome to investigate the effects of global change in West African waters.</title>
        <authorList>
            <person name="Mateo J.L."/>
            <person name="Blanco-Fernandez C."/>
            <person name="Garcia-Vazquez E."/>
            <person name="Machado-Schiaffino G."/>
        </authorList>
    </citation>
    <scope>NUCLEOTIDE SEQUENCE</scope>
    <source>
        <strain evidence="11">C29</strain>
        <tissue evidence="11">Fin</tissue>
    </source>
</reference>
<gene>
    <name evidence="11" type="primary">Ptn_1</name>
    <name evidence="11" type="ORF">N1851_034223</name>
</gene>
<dbReference type="InterPro" id="IPR038130">
    <property type="entry name" value="PTN/MK_C_dom_sf"/>
</dbReference>
<evidence type="ECO:0000313" key="11">
    <source>
        <dbReference type="EMBL" id="KAK0131101.1"/>
    </source>
</evidence>
<dbReference type="InterPro" id="IPR020091">
    <property type="entry name" value="PTN/MK_diS_sf"/>
</dbReference>
<dbReference type="PRINTS" id="PR00269">
    <property type="entry name" value="PTNMIDKINE"/>
</dbReference>
<evidence type="ECO:0000259" key="10">
    <source>
        <dbReference type="Pfam" id="PF05196"/>
    </source>
</evidence>
<keyword evidence="12" id="KW-1185">Reference proteome</keyword>
<dbReference type="Proteomes" id="UP001174136">
    <property type="component" value="Unassembled WGS sequence"/>
</dbReference>
<dbReference type="SMART" id="SM00193">
    <property type="entry name" value="PTN"/>
    <property type="match status" value="1"/>
</dbReference>
<keyword evidence="8" id="KW-0339">Growth factor</keyword>
<protein>
    <recommendedName>
        <fullName evidence="8">Pleiotrophin</fullName>
        <shortName evidence="8">PTN</shortName>
    </recommendedName>
</protein>
<accession>A0AA47NLL9</accession>
<comment type="caution">
    <text evidence="11">The sequence shown here is derived from an EMBL/GenBank/DDBJ whole genome shotgun (WGS) entry which is preliminary data.</text>
</comment>
<dbReference type="FunFam" id="2.20.60.10:FF:000001">
    <property type="entry name" value="Pleiotrophin"/>
    <property type="match status" value="1"/>
</dbReference>
<dbReference type="GO" id="GO:0008201">
    <property type="term" value="F:heparin binding"/>
    <property type="evidence" value="ECO:0007669"/>
    <property type="project" value="UniProtKB-UniRule"/>
</dbReference>
<keyword evidence="4 8" id="KW-0358">Heparin-binding</keyword>
<evidence type="ECO:0000256" key="7">
    <source>
        <dbReference type="ARBA" id="ARBA00023246"/>
    </source>
</evidence>
<dbReference type="SUPFAM" id="SSF57288">
    <property type="entry name" value="Midkine"/>
    <property type="match status" value="2"/>
</dbReference>
<proteinExistence type="inferred from homology"/>
<keyword evidence="6 8" id="KW-1015">Disulfide bond</keyword>
<sequence>MQHNLWAQSVSSREPGLPVAASLEGEAVLTESVVLRSIGYLRPQYIRGAVTKGPNARKRRAEQPRYGCHCLAISQLVNPRRCAVSPQKFGYSVLELLDPRFHRMQGQKLWSQVAVIALLVVAVTATDGGKTEKQGKKERRSDCGEWQWSVCVANEGDCGLGTREGDAQRDRTIKTQRCKIPCNWKKKFGGECKYEFQAWGECDLATGKKNRTGVLKRALMDATCAATVTATKPCGKTHKTKLQEHGRRLIFTSVLYYPCPGTLKEHTK</sequence>
<dbReference type="GO" id="GO:0051781">
    <property type="term" value="P:positive regulation of cell division"/>
    <property type="evidence" value="ECO:0007669"/>
    <property type="project" value="UniProtKB-UniRule"/>
</dbReference>
<keyword evidence="5" id="KW-0732">Signal</keyword>
<evidence type="ECO:0000256" key="8">
    <source>
        <dbReference type="RuleBase" id="RU369117"/>
    </source>
</evidence>